<protein>
    <submittedName>
        <fullName evidence="7">O-antigen ligase</fullName>
    </submittedName>
</protein>
<proteinExistence type="predicted"/>
<sequence>MRLLGAMHELPKPWLWLLGIGIFVQMSGELFNNDGSRHVTQMYLLLFLPALILLAQQRFSLELWAQPAGWLFLALALWVVLIGMAHPGSQGKAFYWLKISLLLVFYVFAVASLARHPRAFLWMILAAILVAAFFAWLTLAYQFFVLDKPFTYKYLRNAGRLFKLGWNDFADLKHPVLAGLYFGIFAVLSLAIFVGRNLRFWQALGLLAMLGGLLLYVLLSFSRGAWFATCAGGLAILLMCRNRKSAFMLVTGVVALLVAAVVFWAELQYEQARGLTYRDQIWLEWLRRLPEFWLWGEGAGSRFLFRFSHGSVNHAHSLYLQFWYEYGVVGFALLSALIVAVLWKGWQCRDQFLAKAALAMMAFVVVGMVSDISSLFKQPNIFWTMFWLPVGILLGIRRPGEVAAAEGSPAVG</sequence>
<gene>
    <name evidence="7" type="ORF">SAMN05421672_11250</name>
</gene>
<evidence type="ECO:0000256" key="4">
    <source>
        <dbReference type="ARBA" id="ARBA00023136"/>
    </source>
</evidence>
<feature type="transmembrane region" description="Helical" evidence="5">
    <location>
        <begin position="323"/>
        <end position="343"/>
    </location>
</feature>
<evidence type="ECO:0000256" key="2">
    <source>
        <dbReference type="ARBA" id="ARBA00022692"/>
    </source>
</evidence>
<evidence type="ECO:0000256" key="5">
    <source>
        <dbReference type="SAM" id="Phobius"/>
    </source>
</evidence>
<dbReference type="GO" id="GO:0016874">
    <property type="term" value="F:ligase activity"/>
    <property type="evidence" value="ECO:0007669"/>
    <property type="project" value="UniProtKB-KW"/>
</dbReference>
<feature type="transmembrane region" description="Helical" evidence="5">
    <location>
        <begin position="176"/>
        <end position="193"/>
    </location>
</feature>
<evidence type="ECO:0000256" key="1">
    <source>
        <dbReference type="ARBA" id="ARBA00004141"/>
    </source>
</evidence>
<dbReference type="Pfam" id="PF04932">
    <property type="entry name" value="Wzy_C"/>
    <property type="match status" value="1"/>
</dbReference>
<dbReference type="AlphaFoldDB" id="A0A1N6WX07"/>
<feature type="transmembrane region" description="Helical" evidence="5">
    <location>
        <begin position="200"/>
        <end position="218"/>
    </location>
</feature>
<dbReference type="GO" id="GO:0016020">
    <property type="term" value="C:membrane"/>
    <property type="evidence" value="ECO:0007669"/>
    <property type="project" value="UniProtKB-SubCell"/>
</dbReference>
<evidence type="ECO:0000259" key="6">
    <source>
        <dbReference type="Pfam" id="PF04932"/>
    </source>
</evidence>
<keyword evidence="2 5" id="KW-0812">Transmembrane</keyword>
<dbReference type="InterPro" id="IPR007016">
    <property type="entry name" value="O-antigen_ligase-rel_domated"/>
</dbReference>
<feature type="transmembrane region" description="Helical" evidence="5">
    <location>
        <begin position="93"/>
        <end position="113"/>
    </location>
</feature>
<name>A0A1N6WX07_9PSED</name>
<feature type="transmembrane region" description="Helical" evidence="5">
    <location>
        <begin position="352"/>
        <end position="369"/>
    </location>
</feature>
<dbReference type="InterPro" id="IPR051533">
    <property type="entry name" value="WaaL-like"/>
</dbReference>
<keyword evidence="7" id="KW-0436">Ligase</keyword>
<feature type="transmembrane region" description="Helical" evidence="5">
    <location>
        <begin position="120"/>
        <end position="144"/>
    </location>
</feature>
<reference evidence="7 8" key="1">
    <citation type="submission" date="2017-01" db="EMBL/GenBank/DDBJ databases">
        <authorList>
            <person name="Mah S.A."/>
            <person name="Swanson W.J."/>
            <person name="Moy G.W."/>
            <person name="Vacquier V.D."/>
        </authorList>
    </citation>
    <scope>NUCLEOTIDE SEQUENCE [LARGE SCALE GENOMIC DNA]</scope>
    <source>
        <strain evidence="7 8">ATCC 29606</strain>
    </source>
</reference>
<feature type="transmembrane region" description="Helical" evidence="5">
    <location>
        <begin position="40"/>
        <end position="56"/>
    </location>
</feature>
<evidence type="ECO:0000313" key="8">
    <source>
        <dbReference type="Proteomes" id="UP000186079"/>
    </source>
</evidence>
<dbReference type="PANTHER" id="PTHR37422">
    <property type="entry name" value="TEICHURONIC ACID BIOSYNTHESIS PROTEIN TUAE"/>
    <property type="match status" value="1"/>
</dbReference>
<organism evidence="7 8">
    <name type="scientific">Pseudomonas flexibilis</name>
    <dbReference type="NCBI Taxonomy" id="706570"/>
    <lineage>
        <taxon>Bacteria</taxon>
        <taxon>Pseudomonadati</taxon>
        <taxon>Pseudomonadota</taxon>
        <taxon>Gammaproteobacteria</taxon>
        <taxon>Pseudomonadales</taxon>
        <taxon>Pseudomonadaceae</taxon>
        <taxon>Pseudomonas</taxon>
    </lineage>
</organism>
<feature type="transmembrane region" description="Helical" evidence="5">
    <location>
        <begin position="68"/>
        <end position="87"/>
    </location>
</feature>
<feature type="transmembrane region" description="Helical" evidence="5">
    <location>
        <begin position="224"/>
        <end position="240"/>
    </location>
</feature>
<evidence type="ECO:0000256" key="3">
    <source>
        <dbReference type="ARBA" id="ARBA00022989"/>
    </source>
</evidence>
<dbReference type="EMBL" id="FTMC01000012">
    <property type="protein sequence ID" value="SIQ94608.1"/>
    <property type="molecule type" value="Genomic_DNA"/>
</dbReference>
<keyword evidence="3 5" id="KW-1133">Transmembrane helix</keyword>
<dbReference type="PANTHER" id="PTHR37422:SF13">
    <property type="entry name" value="LIPOPOLYSACCHARIDE BIOSYNTHESIS PROTEIN PA4999-RELATED"/>
    <property type="match status" value="1"/>
</dbReference>
<feature type="transmembrane region" description="Helical" evidence="5">
    <location>
        <begin position="12"/>
        <end position="28"/>
    </location>
</feature>
<feature type="transmembrane region" description="Helical" evidence="5">
    <location>
        <begin position="381"/>
        <end position="396"/>
    </location>
</feature>
<comment type="subcellular location">
    <subcellularLocation>
        <location evidence="1">Membrane</location>
        <topology evidence="1">Multi-pass membrane protein</topology>
    </subcellularLocation>
</comment>
<feature type="transmembrane region" description="Helical" evidence="5">
    <location>
        <begin position="247"/>
        <end position="265"/>
    </location>
</feature>
<dbReference type="Proteomes" id="UP000186079">
    <property type="component" value="Unassembled WGS sequence"/>
</dbReference>
<accession>A0A1N6WX07</accession>
<keyword evidence="4 5" id="KW-0472">Membrane</keyword>
<evidence type="ECO:0000313" key="7">
    <source>
        <dbReference type="EMBL" id="SIQ94608.1"/>
    </source>
</evidence>
<feature type="domain" description="O-antigen ligase-related" evidence="6">
    <location>
        <begin position="213"/>
        <end position="334"/>
    </location>
</feature>